<feature type="region of interest" description="Disordered" evidence="6">
    <location>
        <begin position="838"/>
        <end position="948"/>
    </location>
</feature>
<dbReference type="Gene3D" id="2.20.230.10">
    <property type="entry name" value="Resuscitation-promoting factor rpfb"/>
    <property type="match status" value="4"/>
</dbReference>
<keyword evidence="7" id="KW-1133">Transmembrane helix</keyword>
<gene>
    <name evidence="10" type="ORF">B7697_03595</name>
</gene>
<evidence type="ECO:0000313" key="10">
    <source>
        <dbReference type="EMBL" id="ORO99942.1"/>
    </source>
</evidence>
<feature type="region of interest" description="Disordered" evidence="6">
    <location>
        <begin position="780"/>
        <end position="814"/>
    </location>
</feature>
<feature type="region of interest" description="Disordered" evidence="6">
    <location>
        <begin position="47"/>
        <end position="68"/>
    </location>
</feature>
<dbReference type="Pfam" id="PF00746">
    <property type="entry name" value="Gram_pos_anchor"/>
    <property type="match status" value="1"/>
</dbReference>
<feature type="coiled-coil region" evidence="5">
    <location>
        <begin position="119"/>
        <end position="146"/>
    </location>
</feature>
<keyword evidence="4" id="KW-0572">Peptidoglycan-anchor</keyword>
<keyword evidence="1" id="KW-0134">Cell wall</keyword>
<evidence type="ECO:0000256" key="7">
    <source>
        <dbReference type="SAM" id="Phobius"/>
    </source>
</evidence>
<dbReference type="AlphaFoldDB" id="A0A1X1KKH7"/>
<evidence type="ECO:0000256" key="3">
    <source>
        <dbReference type="ARBA" id="ARBA00022729"/>
    </source>
</evidence>
<evidence type="ECO:0000313" key="11">
    <source>
        <dbReference type="Proteomes" id="UP000193102"/>
    </source>
</evidence>
<dbReference type="InterPro" id="IPR041324">
    <property type="entry name" value="AgI/II_N"/>
</dbReference>
<feature type="domain" description="G5" evidence="9">
    <location>
        <begin position="607"/>
        <end position="687"/>
    </location>
</feature>
<dbReference type="Pfam" id="PF18652">
    <property type="entry name" value="Adhesin_P1_N"/>
    <property type="match status" value="1"/>
</dbReference>
<evidence type="ECO:0000259" key="8">
    <source>
        <dbReference type="PROSITE" id="PS50847"/>
    </source>
</evidence>
<keyword evidence="2" id="KW-0964">Secreted</keyword>
<dbReference type="InterPro" id="IPR011098">
    <property type="entry name" value="G5_dom"/>
</dbReference>
<name>A0A1X1KKH7_STRMT</name>
<evidence type="ECO:0000256" key="2">
    <source>
        <dbReference type="ARBA" id="ARBA00022525"/>
    </source>
</evidence>
<feature type="compositionally biased region" description="Basic and acidic residues" evidence="6">
    <location>
        <begin position="838"/>
        <end position="914"/>
    </location>
</feature>
<feature type="transmembrane region" description="Helical" evidence="7">
    <location>
        <begin position="21"/>
        <end position="43"/>
    </location>
</feature>
<keyword evidence="7" id="KW-0472">Membrane</keyword>
<feature type="compositionally biased region" description="Polar residues" evidence="6">
    <location>
        <begin position="916"/>
        <end position="934"/>
    </location>
</feature>
<feature type="domain" description="G5" evidence="9">
    <location>
        <begin position="753"/>
        <end position="833"/>
    </location>
</feature>
<protein>
    <submittedName>
        <fullName evidence="10">Uncharacterized protein</fullName>
    </submittedName>
</protein>
<evidence type="ECO:0000256" key="6">
    <source>
        <dbReference type="SAM" id="MobiDB-lite"/>
    </source>
</evidence>
<reference evidence="10 11" key="1">
    <citation type="journal article" date="2016" name="Eur. J. Clin. Microbiol. Infect. Dis.">
        <title>Whole genome sequencing as a tool for phylogenetic analysis of clinical strains of Mitis group streptococci.</title>
        <authorList>
            <person name="Rasmussen L.H."/>
            <person name="Dargis R."/>
            <person name="Hojholt K."/>
            <person name="Christensen J.J."/>
            <person name="Skovgaard O."/>
            <person name="Justesen U.S."/>
            <person name="Rosenvinge F.S."/>
            <person name="Moser C."/>
            <person name="Lukjancenko O."/>
            <person name="Rasmussen S."/>
            <person name="Nielsen X.C."/>
        </authorList>
    </citation>
    <scope>NUCLEOTIDE SEQUENCE [LARGE SCALE GENOMIC DNA]</scope>
    <source>
        <strain evidence="10 11">RH_17024_08</strain>
    </source>
</reference>
<keyword evidence="3" id="KW-0732">Signal</keyword>
<feature type="region of interest" description="Disordered" evidence="6">
    <location>
        <begin position="712"/>
        <end position="741"/>
    </location>
</feature>
<dbReference type="EMBL" id="NCVI01000018">
    <property type="protein sequence ID" value="ORO99942.1"/>
    <property type="molecule type" value="Genomic_DNA"/>
</dbReference>
<dbReference type="PROSITE" id="PS50847">
    <property type="entry name" value="GRAM_POS_ANCHORING"/>
    <property type="match status" value="1"/>
</dbReference>
<dbReference type="Pfam" id="PF07501">
    <property type="entry name" value="G5"/>
    <property type="match status" value="4"/>
</dbReference>
<dbReference type="NCBIfam" id="TIGR01167">
    <property type="entry name" value="LPXTG_anchor"/>
    <property type="match status" value="1"/>
</dbReference>
<feature type="domain" description="G5" evidence="9">
    <location>
        <begin position="680"/>
        <end position="760"/>
    </location>
</feature>
<accession>A0A1X1KKH7</accession>
<evidence type="ECO:0000259" key="9">
    <source>
        <dbReference type="PROSITE" id="PS51109"/>
    </source>
</evidence>
<keyword evidence="7" id="KW-0812">Transmembrane</keyword>
<dbReference type="SMART" id="SM01208">
    <property type="entry name" value="G5"/>
    <property type="match status" value="4"/>
</dbReference>
<dbReference type="Proteomes" id="UP000193102">
    <property type="component" value="Unassembled WGS sequence"/>
</dbReference>
<feature type="domain" description="G5" evidence="9">
    <location>
        <begin position="532"/>
        <end position="614"/>
    </location>
</feature>
<evidence type="ECO:0000256" key="5">
    <source>
        <dbReference type="SAM" id="Coils"/>
    </source>
</evidence>
<dbReference type="InterPro" id="IPR019931">
    <property type="entry name" value="LPXTG_anchor"/>
</dbReference>
<organism evidence="10 11">
    <name type="scientific">Streptococcus mitis</name>
    <dbReference type="NCBI Taxonomy" id="28037"/>
    <lineage>
        <taxon>Bacteria</taxon>
        <taxon>Bacillati</taxon>
        <taxon>Bacillota</taxon>
        <taxon>Bacilli</taxon>
        <taxon>Lactobacillales</taxon>
        <taxon>Streptococcaceae</taxon>
        <taxon>Streptococcus</taxon>
        <taxon>Streptococcus mitis group</taxon>
    </lineage>
</organism>
<keyword evidence="5" id="KW-0175">Coiled coil</keyword>
<comment type="caution">
    <text evidence="10">The sequence shown here is derived from an EMBL/GenBank/DDBJ whole genome shotgun (WGS) entry which is preliminary data.</text>
</comment>
<feature type="compositionally biased region" description="Basic and acidic residues" evidence="6">
    <location>
        <begin position="935"/>
        <end position="948"/>
    </location>
</feature>
<evidence type="ECO:0000256" key="4">
    <source>
        <dbReference type="ARBA" id="ARBA00023088"/>
    </source>
</evidence>
<sequence>MFLLHKAVKQEKGHGYLRKTKLGLLSGIILTTALGSLFLNGIVSADEQPNSSTPPNAAQTPPSETVVQSEYETSTTHTVKETELKAKVEEVKALGVKVTETPTENVGVANSSSEVTHLRATAEEKVDAQIRDLESAKAEQEQVKADRVKIDEFKNTFINANYIKVKARLVSQVNSRDIDEDVSKEASVSPITSSNGELHYLKANELELTDSQGLYNAVSKPTTEEVTETFIKVPARIGITDKYATNRVNIGYPARIVELTPNTVYSYTITPRSDSVLSSIYGIGSIETTAKFEYTLPEKTKLYATFSSKPVETHVIIKNLTRRAENHTDFIGYTRTYTYKDKQGNIIPIKDLYAKFLDVQGFKGKGVITSSDIPKSKLSEFELRSVGADYTYRQETSLLGENTISQKEYIASKVVPNKRNQFTPRIVYASNLQRVELTDTEKAINGVSRTFHTVTYTEVQNKGLVTQKFVNEQGVEIAPSVKSELKEVGSEVSLTHPTDLDFENKRYTFKEQDKQDITEIVKGETVITYVYKQKYENNLPPVETETKIPITTTYVEDKTIDYGTEIVESNGSEGKIVTTTPKIVNELDGIVADGKPTEKETPMVPKVVKVGTKPTVVETTTPYTTRYVEDNTKDKDYREVTRTGKAGKTTTTTTYTLNPNTGAVTSNEPTTITEEAVEEVIIVGTKPTVVETTTPYTTRYVEDNTKDKDYREVTRPGKAGKTTTTTTYTLDPNTGAVTPNEPTTITEEAVEEVITVGTKPTVVETTTPYTTRYVEDSTKDKDYREVTRPGKSGKTTTTTTYTLDPNTGAVTPNEPTTITEEAVEEVITVGTKPKVEAPKVETPKVETPKVETPKVETPKVETPKVETPKVETPKVESPKVESPKVETPKVETPKVETPKVETPKVETPKVEVPKSKTPTEQSTKETSQIPTSVASKREELPNTGTEDHANLVVLGLLGVLSGFGFLAHKKKEVEK</sequence>
<feature type="domain" description="Gram-positive cocci surface proteins LPxTG" evidence="8">
    <location>
        <begin position="940"/>
        <end position="975"/>
    </location>
</feature>
<evidence type="ECO:0000256" key="1">
    <source>
        <dbReference type="ARBA" id="ARBA00022512"/>
    </source>
</evidence>
<dbReference type="PROSITE" id="PS51109">
    <property type="entry name" value="G5"/>
    <property type="match status" value="4"/>
</dbReference>
<proteinExistence type="predicted"/>